<reference evidence="2 3" key="2">
    <citation type="journal article" date="2023" name="Mol. Biol. Evol.">
        <title>Genomics of Secondarily Temperate Adaptation in the Only Non-Antarctic Icefish.</title>
        <authorList>
            <person name="Rivera-Colon A.G."/>
            <person name="Rayamajhi N."/>
            <person name="Minhas B.F."/>
            <person name="Madrigal G."/>
            <person name="Bilyk K.T."/>
            <person name="Yoon V."/>
            <person name="Hune M."/>
            <person name="Gregory S."/>
            <person name="Cheng C.H.C."/>
            <person name="Catchen J.M."/>
        </authorList>
    </citation>
    <scope>NUCLEOTIDE SEQUENCE [LARGE SCALE GENOMIC DNA]</scope>
    <source>
        <strain evidence="2">JMC-PN-2008</strain>
    </source>
</reference>
<dbReference type="EMBL" id="JAUZQC010000026">
    <property type="protein sequence ID" value="KAK5847929.1"/>
    <property type="molecule type" value="Genomic_DNA"/>
</dbReference>
<evidence type="ECO:0000313" key="2">
    <source>
        <dbReference type="EMBL" id="KAK5847929.1"/>
    </source>
</evidence>
<accession>A0AAN7WST0</accession>
<feature type="region of interest" description="Disordered" evidence="1">
    <location>
        <begin position="41"/>
        <end position="62"/>
    </location>
</feature>
<proteinExistence type="predicted"/>
<name>A0AAN7WST0_ELEMC</name>
<feature type="region of interest" description="Disordered" evidence="1">
    <location>
        <begin position="1"/>
        <end position="26"/>
    </location>
</feature>
<keyword evidence="3" id="KW-1185">Reference proteome</keyword>
<evidence type="ECO:0000256" key="1">
    <source>
        <dbReference type="SAM" id="MobiDB-lite"/>
    </source>
</evidence>
<protein>
    <submittedName>
        <fullName evidence="2">Uncharacterized protein</fullName>
    </submittedName>
</protein>
<organism evidence="2 3">
    <name type="scientific">Eleginops maclovinus</name>
    <name type="common">Patagonian blennie</name>
    <name type="synonym">Eleginus maclovinus</name>
    <dbReference type="NCBI Taxonomy" id="56733"/>
    <lineage>
        <taxon>Eukaryota</taxon>
        <taxon>Metazoa</taxon>
        <taxon>Chordata</taxon>
        <taxon>Craniata</taxon>
        <taxon>Vertebrata</taxon>
        <taxon>Euteleostomi</taxon>
        <taxon>Actinopterygii</taxon>
        <taxon>Neopterygii</taxon>
        <taxon>Teleostei</taxon>
        <taxon>Neoteleostei</taxon>
        <taxon>Acanthomorphata</taxon>
        <taxon>Eupercaria</taxon>
        <taxon>Perciformes</taxon>
        <taxon>Notothenioidei</taxon>
        <taxon>Eleginopidae</taxon>
        <taxon>Eleginops</taxon>
    </lineage>
</organism>
<feature type="compositionally biased region" description="Polar residues" evidence="1">
    <location>
        <begin position="1"/>
        <end position="11"/>
    </location>
</feature>
<comment type="caution">
    <text evidence="2">The sequence shown here is derived from an EMBL/GenBank/DDBJ whole genome shotgun (WGS) entry which is preliminary data.</text>
</comment>
<dbReference type="Proteomes" id="UP001346869">
    <property type="component" value="Unassembled WGS sequence"/>
</dbReference>
<evidence type="ECO:0000313" key="3">
    <source>
        <dbReference type="Proteomes" id="UP001346869"/>
    </source>
</evidence>
<gene>
    <name evidence="2" type="ORF">PBY51_017018</name>
</gene>
<sequence length="104" mass="11744">MGRSSTHTPTPSLRPRSPLQTTPPPPPSLFWCLYPICPSPRTAPNGTEDDRERMRRTPSARPLGISARACDWKHTVNKRPLGMDAASRYESRAAVVQHHQYTWP</sequence>
<reference evidence="2 3" key="1">
    <citation type="journal article" date="2023" name="Genes (Basel)">
        <title>Chromosome-Level Genome Assembly and Circadian Gene Repertoire of the Patagonia Blennie Eleginops maclovinus-The Closest Ancestral Proxy of Antarctic Cryonotothenioids.</title>
        <authorList>
            <person name="Cheng C.C."/>
            <person name="Rivera-Colon A.G."/>
            <person name="Minhas B.F."/>
            <person name="Wilson L."/>
            <person name="Rayamajhi N."/>
            <person name="Vargas-Chacoff L."/>
            <person name="Catchen J.M."/>
        </authorList>
    </citation>
    <scope>NUCLEOTIDE SEQUENCE [LARGE SCALE GENOMIC DNA]</scope>
    <source>
        <strain evidence="2">JMC-PN-2008</strain>
    </source>
</reference>
<dbReference type="AlphaFoldDB" id="A0AAN7WST0"/>